<sequence length="134" mass="14998">MNVIYLTEKDHERLHQLVQHQRTVGAPQTVENLCQTLRLAHLIPSEEVPEDVVTMNSLVRLKEKKSGTVMELTLVYPKDADMNARKISVLAPVGAAILGKKVNQEVECAVASRTLAYRVEEVIYQPEAAGDFFL</sequence>
<evidence type="ECO:0000259" key="1">
    <source>
        <dbReference type="Pfam" id="PF01272"/>
    </source>
</evidence>
<feature type="domain" description="Transcription elongation factor GreA/GreB C-terminal" evidence="1">
    <location>
        <begin position="49"/>
        <end position="124"/>
    </location>
</feature>
<keyword evidence="2" id="KW-0808">Transferase</keyword>
<dbReference type="Proteomes" id="UP000563094">
    <property type="component" value="Unassembled WGS sequence"/>
</dbReference>
<dbReference type="Pfam" id="PF01272">
    <property type="entry name" value="GreA_GreB"/>
    <property type="match status" value="1"/>
</dbReference>
<dbReference type="NCBIfam" id="NF004396">
    <property type="entry name" value="PRK05753.1"/>
    <property type="match status" value="1"/>
</dbReference>
<dbReference type="GO" id="GO:0006354">
    <property type="term" value="P:DNA-templated transcription elongation"/>
    <property type="evidence" value="ECO:0007669"/>
    <property type="project" value="TreeGrafter"/>
</dbReference>
<proteinExistence type="predicted"/>
<protein>
    <submittedName>
        <fullName evidence="2">Regulator of nucleoside diphosphate kinase</fullName>
    </submittedName>
</protein>
<dbReference type="GO" id="GO:0032784">
    <property type="term" value="P:regulation of DNA-templated transcription elongation"/>
    <property type="evidence" value="ECO:0007669"/>
    <property type="project" value="InterPro"/>
</dbReference>
<dbReference type="InterPro" id="IPR036953">
    <property type="entry name" value="GreA/GreB_C_sf"/>
</dbReference>
<dbReference type="AlphaFoldDB" id="A0A839GM64"/>
<reference evidence="2 3" key="1">
    <citation type="submission" date="2020-08" db="EMBL/GenBank/DDBJ databases">
        <title>Genomic Encyclopedia of Type Strains, Phase IV (KMG-IV): sequencing the most valuable type-strain genomes for metagenomic binning, comparative biology and taxonomic classification.</title>
        <authorList>
            <person name="Goeker M."/>
        </authorList>
    </citation>
    <scope>NUCLEOTIDE SEQUENCE [LARGE SCALE GENOMIC DNA]</scope>
    <source>
        <strain evidence="2 3">DSM 29854</strain>
    </source>
</reference>
<evidence type="ECO:0000313" key="3">
    <source>
        <dbReference type="Proteomes" id="UP000563094"/>
    </source>
</evidence>
<dbReference type="SUPFAM" id="SSF54534">
    <property type="entry name" value="FKBP-like"/>
    <property type="match status" value="1"/>
</dbReference>
<dbReference type="PANTHER" id="PTHR30437:SF5">
    <property type="entry name" value="REGULATOR OF NUCLEOSIDE DIPHOSPHATE KINASE"/>
    <property type="match status" value="1"/>
</dbReference>
<keyword evidence="2" id="KW-0418">Kinase</keyword>
<dbReference type="GO" id="GO:0070063">
    <property type="term" value="F:RNA polymerase binding"/>
    <property type="evidence" value="ECO:0007669"/>
    <property type="project" value="InterPro"/>
</dbReference>
<dbReference type="RefSeq" id="WP_066837259.1">
    <property type="nucleotide sequence ID" value="NZ_JACJIQ010000002.1"/>
</dbReference>
<name>A0A839GM64_9BACT</name>
<dbReference type="InterPro" id="IPR023459">
    <property type="entry name" value="Tscrpt_elong_fac_GreA/B_fam"/>
</dbReference>
<evidence type="ECO:0000313" key="2">
    <source>
        <dbReference type="EMBL" id="MBA9076027.1"/>
    </source>
</evidence>
<dbReference type="InterPro" id="IPR001437">
    <property type="entry name" value="Tscrpt_elong_fac_GreA/B_C"/>
</dbReference>
<dbReference type="Gene3D" id="3.10.50.30">
    <property type="entry name" value="Transcription elongation factor, GreA/GreB, C-terminal domain"/>
    <property type="match status" value="1"/>
</dbReference>
<dbReference type="EMBL" id="JACJIQ010000002">
    <property type="protein sequence ID" value="MBA9076027.1"/>
    <property type="molecule type" value="Genomic_DNA"/>
</dbReference>
<dbReference type="GO" id="GO:0016301">
    <property type="term" value="F:kinase activity"/>
    <property type="evidence" value="ECO:0007669"/>
    <property type="project" value="UniProtKB-KW"/>
</dbReference>
<organism evidence="2 3">
    <name type="scientific">Rufibacter quisquiliarum</name>
    <dbReference type="NCBI Taxonomy" id="1549639"/>
    <lineage>
        <taxon>Bacteria</taxon>
        <taxon>Pseudomonadati</taxon>
        <taxon>Bacteroidota</taxon>
        <taxon>Cytophagia</taxon>
        <taxon>Cytophagales</taxon>
        <taxon>Hymenobacteraceae</taxon>
        <taxon>Rufibacter</taxon>
    </lineage>
</organism>
<gene>
    <name evidence="2" type="ORF">FHS90_000729</name>
</gene>
<dbReference type="GO" id="GO:0003677">
    <property type="term" value="F:DNA binding"/>
    <property type="evidence" value="ECO:0007669"/>
    <property type="project" value="InterPro"/>
</dbReference>
<keyword evidence="3" id="KW-1185">Reference proteome</keyword>
<accession>A0A839GM64</accession>
<comment type="caution">
    <text evidence="2">The sequence shown here is derived from an EMBL/GenBank/DDBJ whole genome shotgun (WGS) entry which is preliminary data.</text>
</comment>
<dbReference type="PANTHER" id="PTHR30437">
    <property type="entry name" value="TRANSCRIPTION ELONGATION FACTOR GREA"/>
    <property type="match status" value="1"/>
</dbReference>